<dbReference type="PANTHER" id="PTHR33318:SF7">
    <property type="entry name" value="PROTEIN JASON"/>
    <property type="match status" value="1"/>
</dbReference>
<gene>
    <name evidence="2" type="ORF">KC19_4G176200</name>
</gene>
<dbReference type="AlphaFoldDB" id="A0A8T0IBV5"/>
<evidence type="ECO:0000313" key="3">
    <source>
        <dbReference type="Proteomes" id="UP000822688"/>
    </source>
</evidence>
<keyword evidence="3" id="KW-1185">Reference proteome</keyword>
<feature type="region of interest" description="Disordered" evidence="1">
    <location>
        <begin position="268"/>
        <end position="294"/>
    </location>
</feature>
<dbReference type="GO" id="GO:0007142">
    <property type="term" value="P:male meiosis II"/>
    <property type="evidence" value="ECO:0007669"/>
    <property type="project" value="InterPro"/>
</dbReference>
<feature type="region of interest" description="Disordered" evidence="1">
    <location>
        <begin position="578"/>
        <end position="610"/>
    </location>
</feature>
<feature type="compositionally biased region" description="Polar residues" evidence="1">
    <location>
        <begin position="578"/>
        <end position="595"/>
    </location>
</feature>
<comment type="caution">
    <text evidence="2">The sequence shown here is derived from an EMBL/GenBank/DDBJ whole genome shotgun (WGS) entry which is preliminary data.</text>
</comment>
<feature type="compositionally biased region" description="Polar residues" evidence="1">
    <location>
        <begin position="454"/>
        <end position="473"/>
    </location>
</feature>
<dbReference type="PANTHER" id="PTHR33318">
    <property type="entry name" value="ASPARTYL/GLUTAMYL-TRNA(ASN/GLN) AMIDOTRANSFERASE SUBUNIT"/>
    <property type="match status" value="1"/>
</dbReference>
<proteinExistence type="predicted"/>
<accession>A0A8T0IBV5</accession>
<dbReference type="EMBL" id="CM026424">
    <property type="protein sequence ID" value="KAG0580475.1"/>
    <property type="molecule type" value="Genomic_DNA"/>
</dbReference>
<evidence type="ECO:0000256" key="1">
    <source>
        <dbReference type="SAM" id="MobiDB-lite"/>
    </source>
</evidence>
<protein>
    <submittedName>
        <fullName evidence="2">Uncharacterized protein</fullName>
    </submittedName>
</protein>
<dbReference type="Proteomes" id="UP000822688">
    <property type="component" value="Chromosome 4"/>
</dbReference>
<feature type="region of interest" description="Disordered" evidence="1">
    <location>
        <begin position="331"/>
        <end position="387"/>
    </location>
</feature>
<reference evidence="2" key="1">
    <citation type="submission" date="2020-06" db="EMBL/GenBank/DDBJ databases">
        <title>WGS assembly of Ceratodon purpureus strain R40.</title>
        <authorList>
            <person name="Carey S.B."/>
            <person name="Jenkins J."/>
            <person name="Shu S."/>
            <person name="Lovell J.T."/>
            <person name="Sreedasyam A."/>
            <person name="Maumus F."/>
            <person name="Tiley G.P."/>
            <person name="Fernandez-Pozo N."/>
            <person name="Barry K."/>
            <person name="Chen C."/>
            <person name="Wang M."/>
            <person name="Lipzen A."/>
            <person name="Daum C."/>
            <person name="Saski C.A."/>
            <person name="Payton A.C."/>
            <person name="Mcbreen J.C."/>
            <person name="Conrad R.E."/>
            <person name="Kollar L.M."/>
            <person name="Olsson S."/>
            <person name="Huttunen S."/>
            <person name="Landis J.B."/>
            <person name="Wickett N.J."/>
            <person name="Johnson M.G."/>
            <person name="Rensing S.A."/>
            <person name="Grimwood J."/>
            <person name="Schmutz J."/>
            <person name="Mcdaniel S.F."/>
        </authorList>
    </citation>
    <scope>NUCLEOTIDE SEQUENCE</scope>
    <source>
        <strain evidence="2">R40</strain>
    </source>
</reference>
<evidence type="ECO:0000313" key="2">
    <source>
        <dbReference type="EMBL" id="KAG0580475.1"/>
    </source>
</evidence>
<organism evidence="2 3">
    <name type="scientific">Ceratodon purpureus</name>
    <name type="common">Fire moss</name>
    <name type="synonym">Dicranum purpureum</name>
    <dbReference type="NCBI Taxonomy" id="3225"/>
    <lineage>
        <taxon>Eukaryota</taxon>
        <taxon>Viridiplantae</taxon>
        <taxon>Streptophyta</taxon>
        <taxon>Embryophyta</taxon>
        <taxon>Bryophyta</taxon>
        <taxon>Bryophytina</taxon>
        <taxon>Bryopsida</taxon>
        <taxon>Dicranidae</taxon>
        <taxon>Pseudoditrichales</taxon>
        <taxon>Ditrichaceae</taxon>
        <taxon>Ceratodon</taxon>
    </lineage>
</organism>
<feature type="region of interest" description="Disordered" evidence="1">
    <location>
        <begin position="403"/>
        <end position="483"/>
    </location>
</feature>
<dbReference type="InterPro" id="IPR039300">
    <property type="entry name" value="JASON"/>
</dbReference>
<feature type="compositionally biased region" description="Polar residues" evidence="1">
    <location>
        <begin position="274"/>
        <end position="294"/>
    </location>
</feature>
<sequence>MGWLWMCLGLRDKSARRIGGRVSSDTYLAPQYDPTKTPRIEDFLQPKRAGYDAFANGHSPGSPTSKSLGGTYVHANGEKDLAAGHKGTHLYRRCMSESIKGEYGPYWGYVEDSPVEDFVAIEFPRVTPGARKSFSELLIETDTLDKGPLALAAMAAAAERAARSLRLQREGSSSSSGVQIKGVNSTEGSQIVTLKAVRSNSSEASVKEQLEVQFGAGGRKLVTDDMKAHDSQPPQSPQSPHSLPLLDAATISSLSKDHLEASNAVAAFRESRRQSQMSEKSSTQQPAASNPSYISSLFRSSRKRSLPFRSRSFQRPLSPVPEVLTLEEELRNRRKSDVVLPSARSGSGDGETATSSGEVKAPSSIPPSKKQQRDSELAGGDFASGFPLTEEWDDYVLVERAQEIPTSGQRDEEGCENLDVDPATSSINGCMLDGDSDSSFSDSSEVALEDDATSRPQWDVTPSTVLQTPSNSAADCDSQQEDDTLLRTPVRDTLVTPEVFISPKTTTAELNFTRVMDMDPEERPIFGSLADHWEAAWATKRPTWDGKGIPNSTNKYREDQKVMWHAAPFEERLAQALATQQDSVPQRRNSFNGRTSRLAASRNDTSLQAH</sequence>
<name>A0A8T0IBV5_CERPU</name>